<evidence type="ECO:0000256" key="1">
    <source>
        <dbReference type="SAM" id="Phobius"/>
    </source>
</evidence>
<feature type="signal peptide" evidence="2">
    <location>
        <begin position="1"/>
        <end position="22"/>
    </location>
</feature>
<keyword evidence="1" id="KW-1133">Transmembrane helix</keyword>
<keyword evidence="1" id="KW-0812">Transmembrane</keyword>
<organism evidence="3">
    <name type="scientific">Lotharella globosa</name>
    <dbReference type="NCBI Taxonomy" id="91324"/>
    <lineage>
        <taxon>Eukaryota</taxon>
        <taxon>Sar</taxon>
        <taxon>Rhizaria</taxon>
        <taxon>Cercozoa</taxon>
        <taxon>Chlorarachniophyceae</taxon>
        <taxon>Lotharella</taxon>
    </lineage>
</organism>
<feature type="chain" id="PRO_5030566010" evidence="2">
    <location>
        <begin position="23"/>
        <end position="1697"/>
    </location>
</feature>
<keyword evidence="2" id="KW-0732">Signal</keyword>
<name>A0A7S4DMC6_9EUKA</name>
<evidence type="ECO:0000256" key="2">
    <source>
        <dbReference type="SAM" id="SignalP"/>
    </source>
</evidence>
<feature type="transmembrane region" description="Helical" evidence="1">
    <location>
        <begin position="1646"/>
        <end position="1667"/>
    </location>
</feature>
<sequence length="1697" mass="184395">MPPPPPLRTAAIVAFLAFAAHANNIFDEWSTPRGAAASPYSSLLGEDDAILNVLTGALPPQGAEDALAEAPEPTPEPTPRRRSASADFLAKLGALHQSREHSKMKLNISIGTGDGAHPLSNLVHNDVVVIGRTKKGGVQPDTMQDTSHHVYIAASVGSGKAVMKKCDKGLRLLSGGCHSEKGLTTLKPTNTAVMCRGGGSKKIYAICSDPEDEVIDRKIELVTEMAEQGSSKKVITCPVGSVVSGGGCDLGGNSQRRIRNSGPVAKNKWSCETDGPVESSWSVHAICMETSRQVNVTFNSGYGETYAECPKGMKILGGGCHHTSKGAATVYLGESAPLLTQGWKCKSKDSDAALGNSKAKLAAVAVCGVFGDPKTEKNKEWSNRKNDPQALIAPAYFSQMNLFVSHINNLGERSTNLMKPIITYPGDDASIATATVSWSDDETPPDAPSAVVPYARTTRNSDLFDDDEEVLADLDDALGISIDFKCHRVGIAPMVMIFAFSSRNQDKRGYERITVGLHKNCSHESIVKIDNMRGFEDIMGIAGDDSETRAAKKRSADIFGGNPDINKISIGSKRGEKDVLSMGVYGEQWNVGSKTPFVAGPKVTAKNFYITLDTSGKIKTVKLEMPTAMVDNSTVVNPKISRVMSKGGYQELGEYPAVVTVELVCKSPGKASIGIVIPTGVGVIDYQFSKVCEEEVSSTVSGEPKKVAEKKKQGHPVLGFMVGTTSGGDEVVSNGYVQPSFELPEVGEDFHDMKVPKRKRNPIISDSVSEKTFHITLKHDFFKIKYSKPTVVADSDKNIAIAYPVLKGNYMRNNMLSRGVDLDLIVKFNCYREGIADIIVTLPLGSWGSIRFAFRKKCLKPSDSEMVFTKKVTRVPGLNIGVFDFDDVVKDGKPRDGYSWDPNSRYVDLIEIGPEFPVSRLVVSHDFIQTSHDAVVFDEPTITAHRVGICDPELGRGTPAPFTLNAEQAAAKVRIMYHCLARGTTIVTIAFPWKARLSGIDSEGVIHIHVIKVCNNPHHEVTRDEGGVDIPGFNIGYKPHHSNVVRDGFPTRHYFGQRNKVNPDWKAIMVDERTMVTKFYLTYSKIMSGDYWGSVDDGAMDAVEFDAPMIHSHDAIARPQLLGQAAKPTRLYAGASASLMIRWNCQFNGTAVASVRIPVLPSGFITFTVPKNCASDKTLEAALRRQADLAAGMFVSTYYDETKVAPGMEIQPDVVDDGITLPEFSTYRSGKRSGRFAVDQFEHSTLFFVWHDKESAPGRPVSDGVAVLEPMIFAHRPICNPSLQHNFEAVEPNNRWGGESLGMTAQSTGFLLLVNEMVHAMNISYNCVWEGETAITVVIPLSNGGKVSYTWTKICTEAEYDQFIPHCLQYKTPEQSESVLGSMWEYVTSFTVAPEQETVHMECEVCEEGYIAISADDLPSVDAEGNEIDNPTYKRDECVRNSTHFGFEDESFDNLDTHHFNEELHGNSPITGEVDANEGWHEHDEVNWKAHPVAAVAAAAKHQSDVSGGVVHIGTYKGAKDVVESNTATRKYSLQGGDPLMIQSSTSETKFYISVPAGEVQKTGYAEVKTRLLEGTQACTATVEGAGARGAVIMPGENVELIVKYQCDKPGATAVLVIVPLEPSSSVSFRIVKLCKGYQTRADRAWMAHKSVLATAFVVLLLMFCFCGETCHGGKKRSSGPGGITLVALDSGEAKMD</sequence>
<keyword evidence="1" id="KW-0472">Membrane</keyword>
<proteinExistence type="predicted"/>
<accession>A0A7S4DMC6</accession>
<dbReference type="EMBL" id="HBIV01012732">
    <property type="protein sequence ID" value="CAE0657828.1"/>
    <property type="molecule type" value="Transcribed_RNA"/>
</dbReference>
<reference evidence="3" key="1">
    <citation type="submission" date="2021-01" db="EMBL/GenBank/DDBJ databases">
        <authorList>
            <person name="Corre E."/>
            <person name="Pelletier E."/>
            <person name="Niang G."/>
            <person name="Scheremetjew M."/>
            <person name="Finn R."/>
            <person name="Kale V."/>
            <person name="Holt S."/>
            <person name="Cochrane G."/>
            <person name="Meng A."/>
            <person name="Brown T."/>
            <person name="Cohen L."/>
        </authorList>
    </citation>
    <scope>NUCLEOTIDE SEQUENCE</scope>
    <source>
        <strain evidence="3">CCCM811</strain>
    </source>
</reference>
<protein>
    <submittedName>
        <fullName evidence="3">Uncharacterized protein</fullName>
    </submittedName>
</protein>
<evidence type="ECO:0000313" key="3">
    <source>
        <dbReference type="EMBL" id="CAE0657828.1"/>
    </source>
</evidence>
<gene>
    <name evidence="3" type="ORF">LGLO00237_LOCUS9397</name>
</gene>